<dbReference type="AlphaFoldDB" id="K8XGL8"/>
<dbReference type="EMBL" id="AJYC02000068">
    <property type="protein sequence ID" value="EKT80504.1"/>
    <property type="molecule type" value="Genomic_DNA"/>
</dbReference>
<gene>
    <name evidence="1" type="ORF">WSS_A22058</name>
</gene>
<dbReference type="Proteomes" id="UP000005951">
    <property type="component" value="Unassembled WGS sequence"/>
</dbReference>
<organism evidence="1 2">
    <name type="scientific">Rhodococcus opacus M213</name>
    <dbReference type="NCBI Taxonomy" id="1129896"/>
    <lineage>
        <taxon>Bacteria</taxon>
        <taxon>Bacillati</taxon>
        <taxon>Actinomycetota</taxon>
        <taxon>Actinomycetes</taxon>
        <taxon>Mycobacteriales</taxon>
        <taxon>Nocardiaceae</taxon>
        <taxon>Rhodococcus</taxon>
    </lineage>
</organism>
<comment type="caution">
    <text evidence="1">The sequence shown here is derived from an EMBL/GenBank/DDBJ whole genome shotgun (WGS) entry which is preliminary data.</text>
</comment>
<reference evidence="1 2" key="1">
    <citation type="journal article" date="2013" name="Genome Announc.">
        <title>Draft Genome Sequence of Rhodococcus opacus Strain M213 Shows a Diverse Catabolic Potential.</title>
        <authorList>
            <person name="Pathak A."/>
            <person name="Green S.J."/>
            <person name="Ogram A."/>
            <person name="Chauhan A."/>
        </authorList>
    </citation>
    <scope>NUCLEOTIDE SEQUENCE [LARGE SCALE GENOMIC DNA]</scope>
    <source>
        <strain evidence="1 2">M213</strain>
    </source>
</reference>
<evidence type="ECO:0000313" key="1">
    <source>
        <dbReference type="EMBL" id="EKT80504.1"/>
    </source>
</evidence>
<accession>K8XGL8</accession>
<name>K8XGL8_RHOOP</name>
<evidence type="ECO:0000313" key="2">
    <source>
        <dbReference type="Proteomes" id="UP000005951"/>
    </source>
</evidence>
<proteinExistence type="predicted"/>
<protein>
    <submittedName>
        <fullName evidence="1">Uncharacterized protein</fullName>
    </submittedName>
</protein>
<sequence length="235" mass="25839">MVSDDAEVMDRITAGVKDLDPQPRQRRWVSLTFCILDAVFSIGARYDTVVVPLVRRAAADFGVAEPSVPHDVEDGPDPVPLGELLGRYPNGADLVQVTNRQRTSTRGGILKADAVLRYARILDDHGVRTLQDGRELLTDAVHLGTVETALRQVPGEGTAGVRRGYLWMLVGDEDTVKPDRMVLRWLTAHGVDGTTPEQARTLLSKVSERISSDLGRRVTAWEVDHAIWLTARSLG</sequence>